<dbReference type="InterPro" id="IPR036390">
    <property type="entry name" value="WH_DNA-bd_sf"/>
</dbReference>
<dbReference type="GO" id="GO:0003700">
    <property type="term" value="F:DNA-binding transcription factor activity"/>
    <property type="evidence" value="ECO:0007669"/>
    <property type="project" value="InterPro"/>
</dbReference>
<dbReference type="Gene3D" id="3.40.190.290">
    <property type="match status" value="1"/>
</dbReference>
<dbReference type="FunFam" id="3.40.190.290:FF:000001">
    <property type="entry name" value="Transcriptional regulator, LysR family"/>
    <property type="match status" value="1"/>
</dbReference>
<accession>A0A1M7GIA1</accession>
<evidence type="ECO:0000256" key="1">
    <source>
        <dbReference type="ARBA" id="ARBA00009437"/>
    </source>
</evidence>
<evidence type="ECO:0000256" key="4">
    <source>
        <dbReference type="ARBA" id="ARBA00023163"/>
    </source>
</evidence>
<dbReference type="FunFam" id="1.10.10.10:FF:000001">
    <property type="entry name" value="LysR family transcriptional regulator"/>
    <property type="match status" value="1"/>
</dbReference>
<dbReference type="Pfam" id="PF03466">
    <property type="entry name" value="LysR_substrate"/>
    <property type="match status" value="1"/>
</dbReference>
<keyword evidence="3 7" id="KW-0238">DNA-binding</keyword>
<dbReference type="Pfam" id="PF00126">
    <property type="entry name" value="HTH_1"/>
    <property type="match status" value="1"/>
</dbReference>
<dbReference type="STRING" id="44933.SAMN05660971_02363"/>
<dbReference type="AlphaFoldDB" id="A0A1M7GIA1"/>
<dbReference type="EMBL" id="BJXU01000062">
    <property type="protein sequence ID" value="GEN23822.1"/>
    <property type="molecule type" value="Genomic_DNA"/>
</dbReference>
<dbReference type="PANTHER" id="PTHR30537">
    <property type="entry name" value="HTH-TYPE TRANSCRIPTIONAL REGULATOR"/>
    <property type="match status" value="1"/>
</dbReference>
<sequence>MRYPIHGITLDDMVTFAEVARLRSLSQAAHQLHLTTGAVSRRIDTLEQRLGIRLLHRSTRLVALTTEGSQYLCDILPALDAIAAAGNRLNEGQQEVRGEIRAVFPVNYGRLHIAPHLAEFLHQHPGVDLEAVFDDSFNDIPAEGFDLAVRIGRLEDSRLVARRIATDQRVLVASPDYIEQYGAVSHPADLMHHNCLHYTRFRGVQRWYFEKEGEQLSIAVNGNLKANYGLALTMAAEHGLGIVQTARSIVGEALNSGRLLEVLSDWSLPEIDVHAVTPSREVPARVKALIDFLATRLPDA</sequence>
<dbReference type="SUPFAM" id="SSF46785">
    <property type="entry name" value="Winged helix' DNA-binding domain"/>
    <property type="match status" value="1"/>
</dbReference>
<evidence type="ECO:0000256" key="3">
    <source>
        <dbReference type="ARBA" id="ARBA00023125"/>
    </source>
</evidence>
<dbReference type="SUPFAM" id="SSF53850">
    <property type="entry name" value="Periplasmic binding protein-like II"/>
    <property type="match status" value="1"/>
</dbReference>
<organism evidence="7 8">
    <name type="scientific">Halomonas cupida</name>
    <dbReference type="NCBI Taxonomy" id="44933"/>
    <lineage>
        <taxon>Bacteria</taxon>
        <taxon>Pseudomonadati</taxon>
        <taxon>Pseudomonadota</taxon>
        <taxon>Gammaproteobacteria</taxon>
        <taxon>Oceanospirillales</taxon>
        <taxon>Halomonadaceae</taxon>
        <taxon>Halomonas</taxon>
    </lineage>
</organism>
<keyword evidence="2" id="KW-0805">Transcription regulation</keyword>
<evidence type="ECO:0000313" key="9">
    <source>
        <dbReference type="Proteomes" id="UP000321726"/>
    </source>
</evidence>
<proteinExistence type="inferred from homology"/>
<dbReference type="Proteomes" id="UP000321726">
    <property type="component" value="Unassembled WGS sequence"/>
</dbReference>
<dbReference type="RefSeq" id="WP_084541897.1">
    <property type="nucleotide sequence ID" value="NZ_BJXU01000062.1"/>
</dbReference>
<reference evidence="6 9" key="2">
    <citation type="submission" date="2019-07" db="EMBL/GenBank/DDBJ databases">
        <title>Whole genome shotgun sequence of Halomonas cupida NBRC 102219.</title>
        <authorList>
            <person name="Hosoyama A."/>
            <person name="Uohara A."/>
            <person name="Ohji S."/>
            <person name="Ichikawa N."/>
        </authorList>
    </citation>
    <scope>NUCLEOTIDE SEQUENCE [LARGE SCALE GENOMIC DNA]</scope>
    <source>
        <strain evidence="6 9">NBRC 102219</strain>
    </source>
</reference>
<evidence type="ECO:0000259" key="5">
    <source>
        <dbReference type="PROSITE" id="PS50931"/>
    </source>
</evidence>
<dbReference type="InterPro" id="IPR036388">
    <property type="entry name" value="WH-like_DNA-bd_sf"/>
</dbReference>
<dbReference type="CDD" id="cd08422">
    <property type="entry name" value="PBP2_CrgA_like"/>
    <property type="match status" value="1"/>
</dbReference>
<comment type="similarity">
    <text evidence="1">Belongs to the LysR transcriptional regulatory family.</text>
</comment>
<protein>
    <submittedName>
        <fullName evidence="7">DNA-binding transcriptional regulator, LysR family</fullName>
    </submittedName>
    <submittedName>
        <fullName evidence="6">LysR family transcriptional regulator</fullName>
    </submittedName>
</protein>
<dbReference type="GO" id="GO:0003677">
    <property type="term" value="F:DNA binding"/>
    <property type="evidence" value="ECO:0007669"/>
    <property type="project" value="UniProtKB-KW"/>
</dbReference>
<name>A0A1M7GIA1_9GAMM</name>
<dbReference type="Gene3D" id="1.10.10.10">
    <property type="entry name" value="Winged helix-like DNA-binding domain superfamily/Winged helix DNA-binding domain"/>
    <property type="match status" value="1"/>
</dbReference>
<evidence type="ECO:0000256" key="2">
    <source>
        <dbReference type="ARBA" id="ARBA00023015"/>
    </source>
</evidence>
<feature type="domain" description="HTH lysR-type" evidence="5">
    <location>
        <begin position="8"/>
        <end position="65"/>
    </location>
</feature>
<keyword evidence="9" id="KW-1185">Reference proteome</keyword>
<reference evidence="7 8" key="1">
    <citation type="submission" date="2016-11" db="EMBL/GenBank/DDBJ databases">
        <authorList>
            <person name="Jaros S."/>
            <person name="Januszkiewicz K."/>
            <person name="Wedrychowicz H."/>
        </authorList>
    </citation>
    <scope>NUCLEOTIDE SEQUENCE [LARGE SCALE GENOMIC DNA]</scope>
    <source>
        <strain evidence="7 8">DSM 4740</strain>
    </source>
</reference>
<dbReference type="PANTHER" id="PTHR30537:SF5">
    <property type="entry name" value="HTH-TYPE TRANSCRIPTIONAL ACTIVATOR TTDR-RELATED"/>
    <property type="match status" value="1"/>
</dbReference>
<dbReference type="InterPro" id="IPR058163">
    <property type="entry name" value="LysR-type_TF_proteobact-type"/>
</dbReference>
<dbReference type="EMBL" id="FRCA01000005">
    <property type="protein sequence ID" value="SHM16114.1"/>
    <property type="molecule type" value="Genomic_DNA"/>
</dbReference>
<evidence type="ECO:0000313" key="6">
    <source>
        <dbReference type="EMBL" id="GEN23822.1"/>
    </source>
</evidence>
<dbReference type="OrthoDB" id="9815676at2"/>
<evidence type="ECO:0000313" key="8">
    <source>
        <dbReference type="Proteomes" id="UP000184123"/>
    </source>
</evidence>
<gene>
    <name evidence="6" type="ORF">HCU01_17710</name>
    <name evidence="7" type="ORF">SAMN05660971_02363</name>
</gene>
<evidence type="ECO:0000313" key="7">
    <source>
        <dbReference type="EMBL" id="SHM16114.1"/>
    </source>
</evidence>
<dbReference type="InterPro" id="IPR000847">
    <property type="entry name" value="LysR_HTH_N"/>
</dbReference>
<dbReference type="Proteomes" id="UP000184123">
    <property type="component" value="Unassembled WGS sequence"/>
</dbReference>
<dbReference type="PROSITE" id="PS50931">
    <property type="entry name" value="HTH_LYSR"/>
    <property type="match status" value="1"/>
</dbReference>
<keyword evidence="4" id="KW-0804">Transcription</keyword>
<dbReference type="InterPro" id="IPR005119">
    <property type="entry name" value="LysR_subst-bd"/>
</dbReference>